<organism evidence="1 2">
    <name type="scientific">Gonapodya prolifera (strain JEL478)</name>
    <name type="common">Monoblepharis prolifera</name>
    <dbReference type="NCBI Taxonomy" id="1344416"/>
    <lineage>
        <taxon>Eukaryota</taxon>
        <taxon>Fungi</taxon>
        <taxon>Fungi incertae sedis</taxon>
        <taxon>Chytridiomycota</taxon>
        <taxon>Chytridiomycota incertae sedis</taxon>
        <taxon>Monoblepharidomycetes</taxon>
        <taxon>Monoblepharidales</taxon>
        <taxon>Gonapodyaceae</taxon>
        <taxon>Gonapodya</taxon>
    </lineage>
</organism>
<dbReference type="OrthoDB" id="2212237at2759"/>
<proteinExistence type="predicted"/>
<reference evidence="1 2" key="1">
    <citation type="journal article" date="2015" name="Genome Biol. Evol.">
        <title>Phylogenomic analyses indicate that early fungi evolved digesting cell walls of algal ancestors of land plants.</title>
        <authorList>
            <person name="Chang Y."/>
            <person name="Wang S."/>
            <person name="Sekimoto S."/>
            <person name="Aerts A.L."/>
            <person name="Choi C."/>
            <person name="Clum A."/>
            <person name="LaButti K.M."/>
            <person name="Lindquist E.A."/>
            <person name="Yee Ngan C."/>
            <person name="Ohm R.A."/>
            <person name="Salamov A.A."/>
            <person name="Grigoriev I.V."/>
            <person name="Spatafora J.W."/>
            <person name="Berbee M.L."/>
        </authorList>
    </citation>
    <scope>NUCLEOTIDE SEQUENCE [LARGE SCALE GENOMIC DNA]</scope>
    <source>
        <strain evidence="1 2">JEL478</strain>
    </source>
</reference>
<accession>A0A139A5W6</accession>
<protein>
    <submittedName>
        <fullName evidence="1">Uncharacterized protein</fullName>
    </submittedName>
</protein>
<gene>
    <name evidence="1" type="ORF">M427DRAFT_59817</name>
</gene>
<evidence type="ECO:0000313" key="1">
    <source>
        <dbReference type="EMBL" id="KXS12131.1"/>
    </source>
</evidence>
<dbReference type="AlphaFoldDB" id="A0A139A5W6"/>
<dbReference type="Proteomes" id="UP000070544">
    <property type="component" value="Unassembled WGS sequence"/>
</dbReference>
<keyword evidence="2" id="KW-1185">Reference proteome</keyword>
<sequence>MTRAEEVLALMESREYSYRRTIWENRNLWTTAGLVDDPVRYDEAANLAMGAIIKVTGPIILDVLEEMKEADLQEETTKRKFCRQLLASAYGRDLVIHSRPLVCNANAASRSGRFFLFIHRSRACRRIVLEPMLNVLPGFIDPPSLPLLLSSPSWSSSWDPISAWKVPFTTQTS</sequence>
<evidence type="ECO:0000313" key="2">
    <source>
        <dbReference type="Proteomes" id="UP000070544"/>
    </source>
</evidence>
<name>A0A139A5W6_GONPJ</name>
<dbReference type="EMBL" id="KQ965791">
    <property type="protein sequence ID" value="KXS12131.1"/>
    <property type="molecule type" value="Genomic_DNA"/>
</dbReference>